<comment type="caution">
    <text evidence="1">The sequence shown here is derived from an EMBL/GenBank/DDBJ whole genome shotgun (WGS) entry which is preliminary data.</text>
</comment>
<gene>
    <name evidence="1" type="primary">prfA</name>
    <name evidence="1" type="ORF">PPSIR1_03593</name>
</gene>
<protein>
    <submittedName>
        <fullName evidence="1">Peptide chain release factor 1</fullName>
    </submittedName>
</protein>
<proteinExistence type="predicted"/>
<sequence length="26" mass="2809">MDGDIDDVLGALRADDEASRMAELTE</sequence>
<dbReference type="STRING" id="391625.PPSIR1_03593"/>
<keyword evidence="2" id="KW-1185">Reference proteome</keyword>
<dbReference type="EMBL" id="ABCS01000025">
    <property type="protein sequence ID" value="EDM78921.1"/>
    <property type="molecule type" value="Genomic_DNA"/>
</dbReference>
<accession>A6G5H8</accession>
<name>A6G5H8_9BACT</name>
<evidence type="ECO:0000313" key="2">
    <source>
        <dbReference type="Proteomes" id="UP000005801"/>
    </source>
</evidence>
<reference evidence="1 2" key="1">
    <citation type="submission" date="2007-06" db="EMBL/GenBank/DDBJ databases">
        <authorList>
            <person name="Shimkets L."/>
            <person name="Ferriera S."/>
            <person name="Johnson J."/>
            <person name="Kravitz S."/>
            <person name="Beeson K."/>
            <person name="Sutton G."/>
            <person name="Rogers Y.-H."/>
            <person name="Friedman R."/>
            <person name="Frazier M."/>
            <person name="Venter J.C."/>
        </authorList>
    </citation>
    <scope>NUCLEOTIDE SEQUENCE [LARGE SCALE GENOMIC DNA]</scope>
    <source>
        <strain evidence="1 2">SIR-1</strain>
    </source>
</reference>
<organism evidence="1 2">
    <name type="scientific">Plesiocystis pacifica SIR-1</name>
    <dbReference type="NCBI Taxonomy" id="391625"/>
    <lineage>
        <taxon>Bacteria</taxon>
        <taxon>Pseudomonadati</taxon>
        <taxon>Myxococcota</taxon>
        <taxon>Polyangia</taxon>
        <taxon>Nannocystales</taxon>
        <taxon>Nannocystaceae</taxon>
        <taxon>Plesiocystis</taxon>
    </lineage>
</organism>
<dbReference type="Proteomes" id="UP000005801">
    <property type="component" value="Unassembled WGS sequence"/>
</dbReference>
<evidence type="ECO:0000313" key="1">
    <source>
        <dbReference type="EMBL" id="EDM78921.1"/>
    </source>
</evidence>
<dbReference type="AlphaFoldDB" id="A6G5H8"/>